<keyword evidence="2" id="KW-1133">Transmembrane helix</keyword>
<keyword evidence="2" id="KW-0812">Transmembrane</keyword>
<feature type="transmembrane region" description="Helical" evidence="2">
    <location>
        <begin position="273"/>
        <end position="294"/>
    </location>
</feature>
<feature type="transmembrane region" description="Helical" evidence="2">
    <location>
        <begin position="121"/>
        <end position="143"/>
    </location>
</feature>
<name>A0A1Y5I7V5_OSTTA</name>
<organism evidence="4">
    <name type="scientific">Ostreococcus tauri</name>
    <name type="common">Marine green alga</name>
    <dbReference type="NCBI Taxonomy" id="70448"/>
    <lineage>
        <taxon>Eukaryota</taxon>
        <taxon>Viridiplantae</taxon>
        <taxon>Chlorophyta</taxon>
        <taxon>Mamiellophyceae</taxon>
        <taxon>Mamiellales</taxon>
        <taxon>Bathycoccaceae</taxon>
        <taxon>Ostreococcus</taxon>
    </lineage>
</organism>
<dbReference type="PROSITE" id="PS50850">
    <property type="entry name" value="MFS"/>
    <property type="match status" value="1"/>
</dbReference>
<dbReference type="SUPFAM" id="SSF103473">
    <property type="entry name" value="MFS general substrate transporter"/>
    <property type="match status" value="1"/>
</dbReference>
<evidence type="ECO:0000259" key="3">
    <source>
        <dbReference type="PROSITE" id="PS50850"/>
    </source>
</evidence>
<keyword evidence="2" id="KW-0472">Membrane</keyword>
<feature type="transmembrane region" description="Helical" evidence="2">
    <location>
        <begin position="187"/>
        <end position="205"/>
    </location>
</feature>
<dbReference type="Proteomes" id="UP000195557">
    <property type="component" value="Unassembled WGS sequence"/>
</dbReference>
<feature type="domain" description="Major facilitator superfamily (MFS) profile" evidence="3">
    <location>
        <begin position="1"/>
        <end position="299"/>
    </location>
</feature>
<dbReference type="Pfam" id="PF07690">
    <property type="entry name" value="MFS_1"/>
    <property type="match status" value="1"/>
</dbReference>
<feature type="transmembrane region" description="Helical" evidence="2">
    <location>
        <begin position="6"/>
        <end position="25"/>
    </location>
</feature>
<dbReference type="PANTHER" id="PTHR11360">
    <property type="entry name" value="MONOCARBOXYLATE TRANSPORTER"/>
    <property type="match status" value="1"/>
</dbReference>
<feature type="transmembrane region" description="Helical" evidence="2">
    <location>
        <begin position="155"/>
        <end position="175"/>
    </location>
</feature>
<sequence length="310" mass="32537">MCLAGAGFSLAGNVTAVWLIGEWFPEHTGRMIGLYLMLGGIGDIMGPSLSHYMMEWTNWRFNWMLLAVICGVLILVGGAFITERRDVSGGEARTDNSRGPDDAKEVDGAIPSWRVAIGRPLFLIIAAAITFNLACVTTVHSIAVSHLKLLGLSPVVGALGLSFMAFVSLAFKGLAGPLCERFSSRHMLALSMALQAVGVVMFAVATNPALVLVSSLMFGAGWGITVVATMVLLVDCFGRVIGAQLLGAAHQISSIAAFGPLAAGMAADKIGSFAPVFFAFAVALGVLALIIQVLRDPGMLKPSQAFTRPV</sequence>
<dbReference type="InterPro" id="IPR050327">
    <property type="entry name" value="Proton-linked_MCT"/>
</dbReference>
<reference evidence="4" key="1">
    <citation type="submission" date="2017-04" db="EMBL/GenBank/DDBJ databases">
        <title>Population genomics of picophytoplankton unveils novel chromosome hypervariability.</title>
        <authorList>
            <consortium name="DOE Joint Genome Institute"/>
            <person name="Blanc-Mathieu R."/>
            <person name="Krasovec M."/>
            <person name="Hebrard M."/>
            <person name="Yau S."/>
            <person name="Desgranges E."/>
            <person name="Martin J."/>
            <person name="Schackwitz W."/>
            <person name="Kuo A."/>
            <person name="Salin G."/>
            <person name="Donnadieu C."/>
            <person name="Desdevises Y."/>
            <person name="Sanchez-Ferandin S."/>
            <person name="Moreau H."/>
            <person name="Rivals E."/>
            <person name="Grigoriev I.V."/>
            <person name="Grimsley N."/>
            <person name="Eyre-Walker A."/>
            <person name="Piganeau G."/>
        </authorList>
    </citation>
    <scope>NUCLEOTIDE SEQUENCE [LARGE SCALE GENOMIC DNA]</scope>
    <source>
        <strain evidence="4">RCC 1115</strain>
    </source>
</reference>
<protein>
    <submittedName>
        <fullName evidence="4">Major facilitator superfamily domain-containing protein</fullName>
    </submittedName>
</protein>
<dbReference type="GO" id="GO:0016020">
    <property type="term" value="C:membrane"/>
    <property type="evidence" value="ECO:0007669"/>
    <property type="project" value="UniProtKB-SubCell"/>
</dbReference>
<gene>
    <name evidence="4" type="ORF">BE221DRAFT_200953</name>
</gene>
<evidence type="ECO:0000256" key="1">
    <source>
        <dbReference type="ARBA" id="ARBA00004141"/>
    </source>
</evidence>
<proteinExistence type="predicted"/>
<dbReference type="AlphaFoldDB" id="A0A1Y5I7V5"/>
<dbReference type="GO" id="GO:0022857">
    <property type="term" value="F:transmembrane transporter activity"/>
    <property type="evidence" value="ECO:0007669"/>
    <property type="project" value="InterPro"/>
</dbReference>
<dbReference type="PANTHER" id="PTHR11360:SF284">
    <property type="entry name" value="EG:103B4.3 PROTEIN-RELATED"/>
    <property type="match status" value="1"/>
</dbReference>
<evidence type="ECO:0000313" key="4">
    <source>
        <dbReference type="EMBL" id="OUS44787.1"/>
    </source>
</evidence>
<dbReference type="InterPro" id="IPR036259">
    <property type="entry name" value="MFS_trans_sf"/>
</dbReference>
<comment type="subcellular location">
    <subcellularLocation>
        <location evidence="1">Membrane</location>
        <topology evidence="1">Multi-pass membrane protein</topology>
    </subcellularLocation>
</comment>
<feature type="transmembrane region" description="Helical" evidence="2">
    <location>
        <begin position="32"/>
        <end position="49"/>
    </location>
</feature>
<dbReference type="InterPro" id="IPR011701">
    <property type="entry name" value="MFS"/>
</dbReference>
<dbReference type="EMBL" id="KZ155802">
    <property type="protein sequence ID" value="OUS44787.1"/>
    <property type="molecule type" value="Genomic_DNA"/>
</dbReference>
<feature type="transmembrane region" description="Helical" evidence="2">
    <location>
        <begin position="211"/>
        <end position="233"/>
    </location>
</feature>
<dbReference type="InterPro" id="IPR020846">
    <property type="entry name" value="MFS_dom"/>
</dbReference>
<evidence type="ECO:0000256" key="2">
    <source>
        <dbReference type="SAM" id="Phobius"/>
    </source>
</evidence>
<feature type="transmembrane region" description="Helical" evidence="2">
    <location>
        <begin position="245"/>
        <end position="267"/>
    </location>
</feature>
<dbReference type="Gene3D" id="1.20.1250.20">
    <property type="entry name" value="MFS general substrate transporter like domains"/>
    <property type="match status" value="2"/>
</dbReference>
<accession>A0A1Y5I7V5</accession>
<feature type="transmembrane region" description="Helical" evidence="2">
    <location>
        <begin position="61"/>
        <end position="81"/>
    </location>
</feature>